<feature type="domain" description="LpxI N-terminal" evidence="2">
    <location>
        <begin position="3"/>
        <end position="128"/>
    </location>
</feature>
<dbReference type="PANTHER" id="PTHR39962">
    <property type="entry name" value="BLL4848 PROTEIN"/>
    <property type="match status" value="1"/>
</dbReference>
<feature type="domain" description="LpxI C-terminal" evidence="1">
    <location>
        <begin position="134"/>
        <end position="264"/>
    </location>
</feature>
<evidence type="ECO:0008006" key="5">
    <source>
        <dbReference type="Google" id="ProtNLM"/>
    </source>
</evidence>
<dbReference type="EMBL" id="CP001751">
    <property type="protein sequence ID" value="ADE38749.1"/>
    <property type="molecule type" value="Genomic_DNA"/>
</dbReference>
<dbReference type="PANTHER" id="PTHR39962:SF1">
    <property type="entry name" value="LPXI FAMILY PROTEIN"/>
    <property type="match status" value="1"/>
</dbReference>
<evidence type="ECO:0000259" key="1">
    <source>
        <dbReference type="Pfam" id="PF06230"/>
    </source>
</evidence>
<reference evidence="3 4" key="1">
    <citation type="journal article" date="2010" name="J. Bacteriol.">
        <title>Complete genome sequence of "Candidatus Puniceispirillum marinum" IMCC1322, a representative of the SAR116 clade in the Alphaproteobacteria.</title>
        <authorList>
            <person name="Oh H.M."/>
            <person name="Kwon K.K."/>
            <person name="Kang I."/>
            <person name="Kang S.G."/>
            <person name="Lee J.H."/>
            <person name="Kim S.J."/>
            <person name="Cho J.C."/>
        </authorList>
    </citation>
    <scope>NUCLEOTIDE SEQUENCE [LARGE SCALE GENOMIC DNA]</scope>
    <source>
        <strain evidence="3 4">IMCC1322</strain>
    </source>
</reference>
<gene>
    <name evidence="3" type="ordered locus">SAR116_0506</name>
</gene>
<dbReference type="KEGG" id="apb:SAR116_0506"/>
<dbReference type="Pfam" id="PF06230">
    <property type="entry name" value="LpxI_C"/>
    <property type="match status" value="1"/>
</dbReference>
<dbReference type="InterPro" id="IPR053174">
    <property type="entry name" value="LpxI"/>
</dbReference>
<proteinExistence type="predicted"/>
<sequence>MTKLAIIAGQGHIPVDIGHAAIANGHDVVMMPLEHQADADYSSFQTEPIGLANIGRTRKLMLDHACDAMIMVGKVRRPPIGDLRPDVDGVKLLGKMLMRGDDQTLRLVAEYFAEVGIKVMAASDIMPDRHLAIGLVAGSRLGKQNRADIDLGCAVLDSIGSHDIGQGVVVQDGRIISIEAAEGTDAMLARSADLIDKTASGAVFVKIPKSAQDKRLDIPFIGLETVKAVVDAGIRVMAIEAGGVMLADPREQVIAACIAGNISLVGLKPRNQR</sequence>
<name>D5BR35_PUNMI</name>
<dbReference type="InterPro" id="IPR041255">
    <property type="entry name" value="LpxI_N"/>
</dbReference>
<dbReference type="AlphaFoldDB" id="D5BR35"/>
<dbReference type="Proteomes" id="UP000007460">
    <property type="component" value="Chromosome"/>
</dbReference>
<dbReference type="Gene3D" id="3.40.140.80">
    <property type="match status" value="1"/>
</dbReference>
<dbReference type="InterPro" id="IPR010415">
    <property type="entry name" value="LpxI_C"/>
</dbReference>
<accession>D5BR35</accession>
<protein>
    <recommendedName>
        <fullName evidence="5">UDP-2,3-diacylglucosamine pyrophosphatase</fullName>
    </recommendedName>
</protein>
<dbReference type="Pfam" id="PF17930">
    <property type="entry name" value="LpxI_N"/>
    <property type="match status" value="1"/>
</dbReference>
<evidence type="ECO:0000313" key="3">
    <source>
        <dbReference type="EMBL" id="ADE38749.1"/>
    </source>
</evidence>
<dbReference type="STRING" id="488538.SAR116_0506"/>
<dbReference type="HOGENOM" id="CLU_085042_0_0_5"/>
<organism evidence="3 4">
    <name type="scientific">Puniceispirillum marinum (strain IMCC1322)</name>
    <dbReference type="NCBI Taxonomy" id="488538"/>
    <lineage>
        <taxon>Bacteria</taxon>
        <taxon>Pseudomonadati</taxon>
        <taxon>Pseudomonadota</taxon>
        <taxon>Alphaproteobacteria</taxon>
        <taxon>Candidatus Puniceispirillales</taxon>
        <taxon>Candidatus Puniceispirillaceae</taxon>
        <taxon>Candidatus Puniceispirillum</taxon>
    </lineage>
</organism>
<evidence type="ECO:0000313" key="4">
    <source>
        <dbReference type="Proteomes" id="UP000007460"/>
    </source>
</evidence>
<dbReference type="OrthoDB" id="9789836at2"/>
<keyword evidence="4" id="KW-1185">Reference proteome</keyword>
<dbReference type="InterPro" id="IPR043167">
    <property type="entry name" value="LpxI_C_sf"/>
</dbReference>
<evidence type="ECO:0000259" key="2">
    <source>
        <dbReference type="Pfam" id="PF17930"/>
    </source>
</evidence>
<dbReference type="Gene3D" id="3.40.50.20">
    <property type="match status" value="1"/>
</dbReference>
<dbReference type="eggNOG" id="COG3494">
    <property type="taxonomic scope" value="Bacteria"/>
</dbReference>
<dbReference type="RefSeq" id="WP_013045378.1">
    <property type="nucleotide sequence ID" value="NC_014010.1"/>
</dbReference>